<dbReference type="Proteomes" id="UP001319060">
    <property type="component" value="Unassembled WGS sequence"/>
</dbReference>
<dbReference type="SMART" id="SM00849">
    <property type="entry name" value="Lactamase_B"/>
    <property type="match status" value="1"/>
</dbReference>
<organism evidence="2 3">
    <name type="scientific">Fictibacillus barbaricus</name>
    <dbReference type="NCBI Taxonomy" id="182136"/>
    <lineage>
        <taxon>Bacteria</taxon>
        <taxon>Bacillati</taxon>
        <taxon>Bacillota</taxon>
        <taxon>Bacilli</taxon>
        <taxon>Bacillales</taxon>
        <taxon>Fictibacillaceae</taxon>
        <taxon>Fictibacillus</taxon>
    </lineage>
</organism>
<protein>
    <submittedName>
        <fullName evidence="2">MBL fold metallo-hydrolase</fullName>
    </submittedName>
</protein>
<dbReference type="PANTHER" id="PTHR42951">
    <property type="entry name" value="METALLO-BETA-LACTAMASE DOMAIN-CONTAINING"/>
    <property type="match status" value="1"/>
</dbReference>
<comment type="caution">
    <text evidence="2">The sequence shown here is derived from an EMBL/GenBank/DDBJ whole genome shotgun (WGS) entry which is preliminary data.</text>
</comment>
<dbReference type="EMBL" id="JAFHKS010000042">
    <property type="protein sequence ID" value="MBN3544779.1"/>
    <property type="molecule type" value="Genomic_DNA"/>
</dbReference>
<proteinExistence type="predicted"/>
<keyword evidence="3" id="KW-1185">Reference proteome</keyword>
<reference evidence="2 3" key="1">
    <citation type="submission" date="2021-01" db="EMBL/GenBank/DDBJ databases">
        <title>Genome Sequencing of Type Strains.</title>
        <authorList>
            <person name="Lemaire J.F."/>
            <person name="Inderbitzin P."/>
            <person name="Collins S.B."/>
            <person name="Wespe N."/>
            <person name="Knight-Connoni V."/>
        </authorList>
    </citation>
    <scope>NUCLEOTIDE SEQUENCE [LARGE SCALE GENOMIC DNA]</scope>
    <source>
        <strain evidence="2 3">DSM 14730</strain>
    </source>
</reference>
<dbReference type="InterPro" id="IPR050855">
    <property type="entry name" value="NDM-1-like"/>
</dbReference>
<sequence>MQTLEKLTSRFWYQTPVSETDRPILGAVMGTDMTLMIDAGNSEDHARFFLEELQKSGVPAPSLVAITHWHWDHIFGLSALKIPSIASTKTKTKMEELVPFSWSDEAIDDRVQQGIEIEFCAEAIKKEFTEHRNISIKLPTITFHEKLEINLGGVTCILQHVGGDHANDSIIVYIKEEKILFLADCMYANMYAPKNNYTTDAALRLLDLVESFDAETYIFSHWKPATKEEFVNEAQLLRRVASLTKKCEGNLLAITEEYKVLVEREVKEDELETIQFFVNGYEQYN</sequence>
<feature type="domain" description="Metallo-beta-lactamase" evidence="1">
    <location>
        <begin position="23"/>
        <end position="221"/>
    </location>
</feature>
<dbReference type="SUPFAM" id="SSF56281">
    <property type="entry name" value="Metallo-hydrolase/oxidoreductase"/>
    <property type="match status" value="1"/>
</dbReference>
<dbReference type="Gene3D" id="3.60.15.10">
    <property type="entry name" value="Ribonuclease Z/Hydroxyacylglutathione hydrolase-like"/>
    <property type="match status" value="1"/>
</dbReference>
<dbReference type="RefSeq" id="WP_188403557.1">
    <property type="nucleotide sequence ID" value="NZ_BMCE01000002.1"/>
</dbReference>
<dbReference type="Pfam" id="PF00753">
    <property type="entry name" value="Lactamase_B"/>
    <property type="match status" value="1"/>
</dbReference>
<evidence type="ECO:0000313" key="2">
    <source>
        <dbReference type="EMBL" id="MBN3544779.1"/>
    </source>
</evidence>
<evidence type="ECO:0000313" key="3">
    <source>
        <dbReference type="Proteomes" id="UP001319060"/>
    </source>
</evidence>
<name>A0ABS2ZBR5_9BACL</name>
<gene>
    <name evidence="2" type="ORF">JYA64_05715</name>
</gene>
<dbReference type="PANTHER" id="PTHR42951:SF4">
    <property type="entry name" value="ACYL-COENZYME A THIOESTERASE MBLAC2"/>
    <property type="match status" value="1"/>
</dbReference>
<dbReference type="InterPro" id="IPR036866">
    <property type="entry name" value="RibonucZ/Hydroxyglut_hydro"/>
</dbReference>
<accession>A0ABS2ZBR5</accession>
<dbReference type="InterPro" id="IPR001279">
    <property type="entry name" value="Metallo-B-lactamas"/>
</dbReference>
<evidence type="ECO:0000259" key="1">
    <source>
        <dbReference type="SMART" id="SM00849"/>
    </source>
</evidence>